<feature type="domain" description="Copper resistance protein D" evidence="7">
    <location>
        <begin position="194"/>
        <end position="300"/>
    </location>
</feature>
<feature type="transmembrane region" description="Helical" evidence="6">
    <location>
        <begin position="47"/>
        <end position="71"/>
    </location>
</feature>
<feature type="transmembrane region" description="Helical" evidence="6">
    <location>
        <begin position="158"/>
        <end position="180"/>
    </location>
</feature>
<evidence type="ECO:0000259" key="7">
    <source>
        <dbReference type="Pfam" id="PF05425"/>
    </source>
</evidence>
<comment type="subcellular location">
    <subcellularLocation>
        <location evidence="6">Cell inner membrane</location>
        <topology evidence="6">Multi-pass membrane protein</topology>
    </subcellularLocation>
    <subcellularLocation>
        <location evidence="1">Cell membrane</location>
        <topology evidence="1">Multi-pass membrane protein</topology>
    </subcellularLocation>
</comment>
<dbReference type="KEGG" id="ege:EM595_p1076"/>
<dbReference type="NCBIfam" id="NF033808">
    <property type="entry name" value="copper_CopD"/>
    <property type="match status" value="1"/>
</dbReference>
<evidence type="ECO:0000313" key="8">
    <source>
        <dbReference type="EMBL" id="CUU26322.1"/>
    </source>
</evidence>
<keyword evidence="6" id="KW-0997">Cell inner membrane</keyword>
<dbReference type="GO" id="GO:0046688">
    <property type="term" value="P:response to copper ion"/>
    <property type="evidence" value="ECO:0007669"/>
    <property type="project" value="UniProtKB-UniRule"/>
</dbReference>
<sequence>MNDQTFIIIRFFLYLDLMLLFGLPLFEIYGVKGVLKKSVSLFSVWSFFFTLISAGMVLSLANMLLVAQAMSGVSDPGELTLHIMEMVVGETAVGMSWVIRFAALVMAFIGLGLRLRHVGLSRYVLTLSGGIALATLAWGGHAAMNDGISYYLHLLSDIIHLTAAGAWIGALAAFTLLLCIKKAEKAVYASQLAAALSGFARAGTIIVLSIVITAVVNFVFIVEKPLSTLPGSDYGLLLLVKTVLFFLMLLLAAANRFRLTPRLETALLQGQYKMGIYLMRKSIITEFTVSVLILATVAWLGTLSPGTGME</sequence>
<feature type="transmembrane region" description="Helical" evidence="6">
    <location>
        <begin position="283"/>
        <end position="301"/>
    </location>
</feature>
<dbReference type="PANTHER" id="PTHR34820:SF4">
    <property type="entry name" value="INNER MEMBRANE PROTEIN YEBZ"/>
    <property type="match status" value="1"/>
</dbReference>
<feature type="transmembrane region" description="Helical" evidence="6">
    <location>
        <begin position="120"/>
        <end position="138"/>
    </location>
</feature>
<dbReference type="PANTHER" id="PTHR34820">
    <property type="entry name" value="INNER MEMBRANE PROTEIN YEBZ"/>
    <property type="match status" value="1"/>
</dbReference>
<keyword evidence="6" id="KW-0186">Copper</keyword>
<organism evidence="8 9">
    <name type="scientific">Duffyella gerundensis</name>
    <dbReference type="NCBI Taxonomy" id="1619313"/>
    <lineage>
        <taxon>Bacteria</taxon>
        <taxon>Pseudomonadati</taxon>
        <taxon>Pseudomonadota</taxon>
        <taxon>Gammaproteobacteria</taxon>
        <taxon>Enterobacterales</taxon>
        <taxon>Erwiniaceae</taxon>
        <taxon>Duffyella</taxon>
    </lineage>
</organism>
<evidence type="ECO:0000256" key="3">
    <source>
        <dbReference type="ARBA" id="ARBA00022692"/>
    </source>
</evidence>
<dbReference type="Proteomes" id="UP000059419">
    <property type="component" value="Plasmid pEM02"/>
</dbReference>
<keyword evidence="3 6" id="KW-0812">Transmembrane</keyword>
<dbReference type="InterPro" id="IPR032694">
    <property type="entry name" value="CopC/D"/>
</dbReference>
<dbReference type="AlphaFoldDB" id="A0A0U5GUC1"/>
<protein>
    <recommendedName>
        <fullName evidence="6">Copper resistance protein D</fullName>
    </recommendedName>
</protein>
<gene>
    <name evidence="8" type="primary">pcoD</name>
    <name evidence="8" type="ORF">EM595_p1076</name>
</gene>
<proteinExistence type="inferred from homology"/>
<feature type="transmembrane region" description="Helical" evidence="6">
    <location>
        <begin position="192"/>
        <end position="222"/>
    </location>
</feature>
<accession>A0A0U5GUC1</accession>
<evidence type="ECO:0000256" key="5">
    <source>
        <dbReference type="ARBA" id="ARBA00023136"/>
    </source>
</evidence>
<keyword evidence="5 6" id="KW-0472">Membrane</keyword>
<evidence type="ECO:0000256" key="2">
    <source>
        <dbReference type="ARBA" id="ARBA00022475"/>
    </source>
</evidence>
<feature type="transmembrane region" description="Helical" evidence="6">
    <location>
        <begin position="91"/>
        <end position="113"/>
    </location>
</feature>
<comment type="similarity">
    <text evidence="6">Belongs to the CopD family.</text>
</comment>
<reference evidence="9" key="1">
    <citation type="submission" date="2015-11" db="EMBL/GenBank/DDBJ databases">
        <authorList>
            <person name="Blom J."/>
        </authorList>
    </citation>
    <scope>NUCLEOTIDE SEQUENCE [LARGE SCALE GENOMIC DNA]</scope>
    <source>
        <plasmid evidence="9">pEM02</plasmid>
    </source>
</reference>
<comment type="function">
    <text evidence="6">Involved in copper resistance.</text>
</comment>
<dbReference type="EMBL" id="LN907829">
    <property type="protein sequence ID" value="CUU26322.1"/>
    <property type="molecule type" value="Genomic_DNA"/>
</dbReference>
<evidence type="ECO:0000256" key="6">
    <source>
        <dbReference type="RuleBase" id="RU369037"/>
    </source>
</evidence>
<feature type="transmembrane region" description="Helical" evidence="6">
    <location>
        <begin position="234"/>
        <end position="254"/>
    </location>
</feature>
<evidence type="ECO:0000256" key="4">
    <source>
        <dbReference type="ARBA" id="ARBA00022989"/>
    </source>
</evidence>
<dbReference type="PATRIC" id="fig|1619313.3.peg.4260"/>
<dbReference type="InterPro" id="IPR008457">
    <property type="entry name" value="Cu-R_CopD_dom"/>
</dbReference>
<geneLocation type="plasmid" evidence="9">
    <name>pEM02</name>
</geneLocation>
<evidence type="ECO:0000256" key="1">
    <source>
        <dbReference type="ARBA" id="ARBA00004651"/>
    </source>
</evidence>
<feature type="transmembrane region" description="Helical" evidence="6">
    <location>
        <begin position="6"/>
        <end position="26"/>
    </location>
</feature>
<dbReference type="OrthoDB" id="6053803at2"/>
<evidence type="ECO:0000313" key="9">
    <source>
        <dbReference type="Proteomes" id="UP000059419"/>
    </source>
</evidence>
<dbReference type="GO" id="GO:0006825">
    <property type="term" value="P:copper ion transport"/>
    <property type="evidence" value="ECO:0007669"/>
    <property type="project" value="InterPro"/>
</dbReference>
<dbReference type="RefSeq" id="WP_061716749.1">
    <property type="nucleotide sequence ID" value="NZ_JACSXD010000012.1"/>
</dbReference>
<keyword evidence="2 6" id="KW-1003">Cell membrane</keyword>
<name>A0A0U5GUC1_9GAMM</name>
<keyword evidence="4 6" id="KW-1133">Transmembrane helix</keyword>
<keyword evidence="9" id="KW-1185">Reference proteome</keyword>
<dbReference type="InterPro" id="IPR047689">
    <property type="entry name" value="CopD"/>
</dbReference>
<dbReference type="GO" id="GO:0005886">
    <property type="term" value="C:plasma membrane"/>
    <property type="evidence" value="ECO:0007669"/>
    <property type="project" value="UniProtKB-SubCell"/>
</dbReference>
<dbReference type="Pfam" id="PF05425">
    <property type="entry name" value="CopD"/>
    <property type="match status" value="1"/>
</dbReference>